<comment type="caution">
    <text evidence="3">The sequence shown here is derived from an EMBL/GenBank/DDBJ whole genome shotgun (WGS) entry which is preliminary data.</text>
</comment>
<feature type="region of interest" description="Disordered" evidence="1">
    <location>
        <begin position="112"/>
        <end position="134"/>
    </location>
</feature>
<dbReference type="AlphaFoldDB" id="A0A923RMP6"/>
<dbReference type="EMBL" id="JACOOR010000001">
    <property type="protein sequence ID" value="MBC5658615.1"/>
    <property type="molecule type" value="Genomic_DNA"/>
</dbReference>
<sequence>MRKDRWISLKENQNKGVSLAVVLCVSAFFIAFSAAILYTAGLLTSQSTRRLEQERSYLLASSYGELLDTELEKYTDKNDRNAEGTFYAFVNRFLDSDLYKAYDSQLPESTSYDYVPEGTNTAKPSENTSLPEGYGNISIRLRKGENSADHAGENGNLIEVTGGSANYTSIIEGIQNMYVREYMVLVDVTAYYGDMAYTYTTEYTREEQYEVEFRQGDALIVWDKNENVWKKGSTGGELYDPTVTGEPIRYTFDKSRTRSSRFVKNTYTEGGTADG</sequence>
<accession>A0A923RMP6</accession>
<proteinExistence type="predicted"/>
<evidence type="ECO:0000313" key="4">
    <source>
        <dbReference type="Proteomes" id="UP000649345"/>
    </source>
</evidence>
<keyword evidence="4" id="KW-1185">Reference proteome</keyword>
<feature type="transmembrane region" description="Helical" evidence="2">
    <location>
        <begin position="20"/>
        <end position="43"/>
    </location>
</feature>
<gene>
    <name evidence="3" type="ORF">H8S44_02285</name>
</gene>
<evidence type="ECO:0000313" key="3">
    <source>
        <dbReference type="EMBL" id="MBC5658615.1"/>
    </source>
</evidence>
<organism evidence="3 4">
    <name type="scientific">Anaerosacchariphilus hominis</name>
    <dbReference type="NCBI Taxonomy" id="2763017"/>
    <lineage>
        <taxon>Bacteria</taxon>
        <taxon>Bacillati</taxon>
        <taxon>Bacillota</taxon>
        <taxon>Clostridia</taxon>
        <taxon>Lachnospirales</taxon>
        <taxon>Lachnospiraceae</taxon>
        <taxon>Anaerosacchariphilus</taxon>
    </lineage>
</organism>
<reference evidence="3" key="1">
    <citation type="submission" date="2020-08" db="EMBL/GenBank/DDBJ databases">
        <title>Genome public.</title>
        <authorList>
            <person name="Liu C."/>
            <person name="Sun Q."/>
        </authorList>
    </citation>
    <scope>NUCLEOTIDE SEQUENCE</scope>
    <source>
        <strain evidence="3">NSJ-68</strain>
    </source>
</reference>
<evidence type="ECO:0000256" key="2">
    <source>
        <dbReference type="SAM" id="Phobius"/>
    </source>
</evidence>
<evidence type="ECO:0000256" key="1">
    <source>
        <dbReference type="SAM" id="MobiDB-lite"/>
    </source>
</evidence>
<dbReference type="RefSeq" id="WP_186872691.1">
    <property type="nucleotide sequence ID" value="NZ_JACOOR010000001.1"/>
</dbReference>
<dbReference type="Proteomes" id="UP000649345">
    <property type="component" value="Unassembled WGS sequence"/>
</dbReference>
<keyword evidence="2" id="KW-0812">Transmembrane</keyword>
<protein>
    <submittedName>
        <fullName evidence="3">Uncharacterized protein</fullName>
    </submittedName>
</protein>
<feature type="compositionally biased region" description="Polar residues" evidence="1">
    <location>
        <begin position="112"/>
        <end position="130"/>
    </location>
</feature>
<name>A0A923RMP6_9FIRM</name>
<keyword evidence="2" id="KW-1133">Transmembrane helix</keyword>
<keyword evidence="2" id="KW-0472">Membrane</keyword>